<protein>
    <submittedName>
        <fullName evidence="1">Uncharacterized protein</fullName>
    </submittedName>
</protein>
<reference evidence="1" key="1">
    <citation type="submission" date="2016-10" db="EMBL/GenBank/DDBJ databases">
        <title>Sequence of Gallionella enrichment culture.</title>
        <authorList>
            <person name="Poehlein A."/>
            <person name="Muehling M."/>
            <person name="Daniel R."/>
        </authorList>
    </citation>
    <scope>NUCLEOTIDE SEQUENCE</scope>
</reference>
<gene>
    <name evidence="1" type="ORF">GALL_369100</name>
</gene>
<dbReference type="AlphaFoldDB" id="A0A1J5QN55"/>
<comment type="caution">
    <text evidence="1">The sequence shown here is derived from an EMBL/GenBank/DDBJ whole genome shotgun (WGS) entry which is preliminary data.</text>
</comment>
<sequence>MGVSSMNENLTETEAPDFHQAWVSALTVLELDVDRAEELLRCRDAELPELAVWTPPTSLGTLPRTLLERAQVLHERQLKIAEALVGAIAANRAQSAMIEAISATLPDARPVFVDRAC</sequence>
<organism evidence="1">
    <name type="scientific">mine drainage metagenome</name>
    <dbReference type="NCBI Taxonomy" id="410659"/>
    <lineage>
        <taxon>unclassified sequences</taxon>
        <taxon>metagenomes</taxon>
        <taxon>ecological metagenomes</taxon>
    </lineage>
</organism>
<proteinExistence type="predicted"/>
<dbReference type="EMBL" id="MLJW01000939">
    <property type="protein sequence ID" value="OIQ81327.1"/>
    <property type="molecule type" value="Genomic_DNA"/>
</dbReference>
<accession>A0A1J5QN55</accession>
<name>A0A1J5QN55_9ZZZZ</name>
<evidence type="ECO:0000313" key="1">
    <source>
        <dbReference type="EMBL" id="OIQ81327.1"/>
    </source>
</evidence>